<name>A0A392NWN4_9FABA</name>
<dbReference type="AlphaFoldDB" id="A0A392NWN4"/>
<evidence type="ECO:0000313" key="2">
    <source>
        <dbReference type="Proteomes" id="UP000265520"/>
    </source>
</evidence>
<reference evidence="1 2" key="1">
    <citation type="journal article" date="2018" name="Front. Plant Sci.">
        <title>Red Clover (Trifolium pratense) and Zigzag Clover (T. medium) - A Picture of Genomic Similarities and Differences.</title>
        <authorList>
            <person name="Dluhosova J."/>
            <person name="Istvanek J."/>
            <person name="Nedelnik J."/>
            <person name="Repkova J."/>
        </authorList>
    </citation>
    <scope>NUCLEOTIDE SEQUENCE [LARGE SCALE GENOMIC DNA]</scope>
    <source>
        <strain evidence="2">cv. 10/8</strain>
        <tissue evidence="1">Leaf</tissue>
    </source>
</reference>
<comment type="caution">
    <text evidence="1">The sequence shown here is derived from an EMBL/GenBank/DDBJ whole genome shotgun (WGS) entry which is preliminary data.</text>
</comment>
<proteinExistence type="predicted"/>
<keyword evidence="2" id="KW-1185">Reference proteome</keyword>
<sequence>MVQSSNKFWVDLLSHKYMARTLVLYVDIRDLHLTMKDVLSSTSPHFQILYTQLPPVVTNYINNMHVKFNGFVTDSLWHHVGFTDPTFFSLSTAYDWLKTGSTGSQAFTFSASVWWGWMGLETSKFVVLK</sequence>
<protein>
    <submittedName>
        <fullName evidence="1">Uncharacterized protein</fullName>
    </submittedName>
</protein>
<dbReference type="EMBL" id="LXQA010054646">
    <property type="protein sequence ID" value="MCI04211.1"/>
    <property type="molecule type" value="Genomic_DNA"/>
</dbReference>
<evidence type="ECO:0000313" key="1">
    <source>
        <dbReference type="EMBL" id="MCI04211.1"/>
    </source>
</evidence>
<organism evidence="1 2">
    <name type="scientific">Trifolium medium</name>
    <dbReference type="NCBI Taxonomy" id="97028"/>
    <lineage>
        <taxon>Eukaryota</taxon>
        <taxon>Viridiplantae</taxon>
        <taxon>Streptophyta</taxon>
        <taxon>Embryophyta</taxon>
        <taxon>Tracheophyta</taxon>
        <taxon>Spermatophyta</taxon>
        <taxon>Magnoliopsida</taxon>
        <taxon>eudicotyledons</taxon>
        <taxon>Gunneridae</taxon>
        <taxon>Pentapetalae</taxon>
        <taxon>rosids</taxon>
        <taxon>fabids</taxon>
        <taxon>Fabales</taxon>
        <taxon>Fabaceae</taxon>
        <taxon>Papilionoideae</taxon>
        <taxon>50 kb inversion clade</taxon>
        <taxon>NPAAA clade</taxon>
        <taxon>Hologalegina</taxon>
        <taxon>IRL clade</taxon>
        <taxon>Trifolieae</taxon>
        <taxon>Trifolium</taxon>
    </lineage>
</organism>
<dbReference type="Proteomes" id="UP000265520">
    <property type="component" value="Unassembled WGS sequence"/>
</dbReference>
<accession>A0A392NWN4</accession>